<keyword evidence="5" id="KW-0963">Cytoplasm</keyword>
<evidence type="ECO:0000256" key="3">
    <source>
        <dbReference type="ARBA" id="ARBA00023306"/>
    </source>
</evidence>
<feature type="compositionally biased region" description="Basic and acidic residues" evidence="6">
    <location>
        <begin position="31"/>
        <end position="53"/>
    </location>
</feature>
<gene>
    <name evidence="5 7" type="primary">sepF</name>
    <name evidence="7" type="ORF">Q3982_09255</name>
</gene>
<evidence type="ECO:0000313" key="8">
    <source>
        <dbReference type="Proteomes" id="UP001168575"/>
    </source>
</evidence>
<dbReference type="AlphaFoldDB" id="A0AA43U6X6"/>
<dbReference type="GO" id="GO:0043093">
    <property type="term" value="P:FtsZ-dependent cytokinesis"/>
    <property type="evidence" value="ECO:0007669"/>
    <property type="project" value="UniProtKB-UniRule"/>
</dbReference>
<dbReference type="EMBL" id="JAUMVS010000338">
    <property type="protein sequence ID" value="MDO4842848.1"/>
    <property type="molecule type" value="Genomic_DNA"/>
</dbReference>
<dbReference type="Gene3D" id="3.30.110.150">
    <property type="entry name" value="SepF-like protein"/>
    <property type="match status" value="1"/>
</dbReference>
<dbReference type="Proteomes" id="UP001168575">
    <property type="component" value="Unassembled WGS sequence"/>
</dbReference>
<name>A0AA43U6X6_9ACTN</name>
<dbReference type="GO" id="GO:0000917">
    <property type="term" value="P:division septum assembly"/>
    <property type="evidence" value="ECO:0007669"/>
    <property type="project" value="UniProtKB-KW"/>
</dbReference>
<comment type="caution">
    <text evidence="7">The sequence shown here is derived from an EMBL/GenBank/DDBJ whole genome shotgun (WGS) entry which is preliminary data.</text>
</comment>
<dbReference type="GO" id="GO:0005737">
    <property type="term" value="C:cytoplasm"/>
    <property type="evidence" value="ECO:0007669"/>
    <property type="project" value="UniProtKB-SubCell"/>
</dbReference>
<proteinExistence type="inferred from homology"/>
<evidence type="ECO:0000256" key="1">
    <source>
        <dbReference type="ARBA" id="ARBA00022618"/>
    </source>
</evidence>
<dbReference type="Pfam" id="PF04472">
    <property type="entry name" value="SepF"/>
    <property type="match status" value="1"/>
</dbReference>
<feature type="compositionally biased region" description="Acidic residues" evidence="6">
    <location>
        <begin position="16"/>
        <end position="28"/>
    </location>
</feature>
<dbReference type="InterPro" id="IPR023052">
    <property type="entry name" value="Cell_div_SepF"/>
</dbReference>
<comment type="subunit">
    <text evidence="5">Homodimer. Interacts with FtsZ.</text>
</comment>
<keyword evidence="8" id="KW-1185">Reference proteome</keyword>
<comment type="function">
    <text evidence="4 5">Cell division protein that is part of the divisome complex and is recruited early to the Z-ring. Probably stimulates Z-ring formation, perhaps through the cross-linking of FtsZ protofilaments. Its function overlaps with FtsA.</text>
</comment>
<organism evidence="7 8">
    <name type="scientific">Phoenicibacter congonensis</name>
    <dbReference type="NCBI Taxonomy" id="1944646"/>
    <lineage>
        <taxon>Bacteria</taxon>
        <taxon>Bacillati</taxon>
        <taxon>Actinomycetota</taxon>
        <taxon>Coriobacteriia</taxon>
        <taxon>Eggerthellales</taxon>
        <taxon>Eggerthellaceae</taxon>
        <taxon>Phoenicibacter</taxon>
    </lineage>
</organism>
<reference evidence="7" key="1">
    <citation type="submission" date="2023-07" db="EMBL/GenBank/DDBJ databases">
        <title>Between Cages and Wild: Unraveling the Impact of Captivity on Animal Microbiomes and Antimicrobial Resistance.</title>
        <authorList>
            <person name="Schmartz G.P."/>
            <person name="Rehner J."/>
            <person name="Schuff M.J."/>
            <person name="Becker S.L."/>
            <person name="Kravczyk M."/>
            <person name="Gurevich A."/>
            <person name="Francke R."/>
            <person name="Mueller R."/>
            <person name="Keller V."/>
            <person name="Keller A."/>
        </authorList>
    </citation>
    <scope>NUCLEOTIDE SEQUENCE</scope>
    <source>
        <strain evidence="7">S12M_St_49</strain>
    </source>
</reference>
<accession>A0AA43U6X6</accession>
<evidence type="ECO:0000256" key="4">
    <source>
        <dbReference type="ARBA" id="ARBA00044936"/>
    </source>
</evidence>
<protein>
    <recommendedName>
        <fullName evidence="5">Cell division protein SepF</fullName>
    </recommendedName>
</protein>
<sequence length="176" mass="20114">MSGFWDNVTNFFFKNEDDENPVEEETLQLEEPGKAKFDVQPEKRAEQRPVSDKKPKKSNLIAVPSRKNPSDNLEIVLFKANSYDDMQDIARHIKERKVAVVNFEEMDKDVAQRMVDFLSGAVFALDGVPRKVSGGTFIFSCSQVDLTGKIMEHDSEFDADDVTDDNRFSSNQWLRS</sequence>
<keyword evidence="3 5" id="KW-0131">Cell cycle</keyword>
<dbReference type="PANTHER" id="PTHR35798">
    <property type="entry name" value="CELL DIVISION PROTEIN SEPF"/>
    <property type="match status" value="1"/>
</dbReference>
<keyword evidence="2 5" id="KW-0717">Septation</keyword>
<comment type="subcellular location">
    <subcellularLocation>
        <location evidence="5">Cytoplasm</location>
    </subcellularLocation>
    <text evidence="5">Localizes to the division site, in a FtsZ-dependent manner.</text>
</comment>
<comment type="similarity">
    <text evidence="5">Belongs to the SepF family.</text>
</comment>
<feature type="region of interest" description="Disordered" evidence="6">
    <location>
        <begin position="15"/>
        <end position="66"/>
    </location>
</feature>
<dbReference type="InterPro" id="IPR007561">
    <property type="entry name" value="Cell_div_SepF/SepF-rel"/>
</dbReference>
<dbReference type="PANTHER" id="PTHR35798:SF1">
    <property type="entry name" value="CELL DIVISION PROTEIN SEPF"/>
    <property type="match status" value="1"/>
</dbReference>
<evidence type="ECO:0000256" key="6">
    <source>
        <dbReference type="SAM" id="MobiDB-lite"/>
    </source>
</evidence>
<keyword evidence="1 5" id="KW-0132">Cell division</keyword>
<evidence type="ECO:0000313" key="7">
    <source>
        <dbReference type="EMBL" id="MDO4842848.1"/>
    </source>
</evidence>
<dbReference type="HAMAP" id="MF_01197">
    <property type="entry name" value="SepF"/>
    <property type="match status" value="1"/>
</dbReference>
<evidence type="ECO:0000256" key="5">
    <source>
        <dbReference type="HAMAP-Rule" id="MF_01197"/>
    </source>
</evidence>
<dbReference type="InterPro" id="IPR038594">
    <property type="entry name" value="SepF-like_sf"/>
</dbReference>
<evidence type="ECO:0000256" key="2">
    <source>
        <dbReference type="ARBA" id="ARBA00023210"/>
    </source>
</evidence>